<dbReference type="PROSITE" id="PS51677">
    <property type="entry name" value="NODB"/>
    <property type="match status" value="1"/>
</dbReference>
<evidence type="ECO:0000256" key="2">
    <source>
        <dbReference type="ARBA" id="ARBA00022729"/>
    </source>
</evidence>
<dbReference type="Pfam" id="PF01522">
    <property type="entry name" value="Polysacc_deac_1"/>
    <property type="match status" value="2"/>
</dbReference>
<dbReference type="SUPFAM" id="SSF88713">
    <property type="entry name" value="Glycoside hydrolase/deacetylase"/>
    <property type="match status" value="1"/>
</dbReference>
<dbReference type="InterPro" id="IPR011330">
    <property type="entry name" value="Glyco_hydro/deAcase_b/a-brl"/>
</dbReference>
<keyword evidence="5" id="KW-1185">Reference proteome</keyword>
<keyword evidence="2" id="KW-0732">Signal</keyword>
<dbReference type="RefSeq" id="WP_269034305.1">
    <property type="nucleotide sequence ID" value="NZ_CP114040.1"/>
</dbReference>
<name>A0ABY7GYH8_9BACT</name>
<evidence type="ECO:0000313" key="5">
    <source>
        <dbReference type="Proteomes" id="UP001164459"/>
    </source>
</evidence>
<comment type="subcellular location">
    <subcellularLocation>
        <location evidence="1">Secreted</location>
    </subcellularLocation>
</comment>
<dbReference type="Gene3D" id="3.20.20.370">
    <property type="entry name" value="Glycoside hydrolase/deacetylase"/>
    <property type="match status" value="1"/>
</dbReference>
<sequence length="291" mass="31740">MGTRIWMYHRVLPLQLTAFGHPSCYHLRETAITPEVWADDLRRLQPVIALEEVVAALEAGTAPPAGNVLTFDDGYAEWSGLVADSLRAAGATATFFVTTGMHRAAARPQAIDAYYWLLDQARAPVWRVTLPGGQVCHGDLRTAAGKRWLVIESPIKRALAREGAEVQAEILAAVEQAVGVRVAPDLAAALYMDETQWRRLARAHTLGAHGVTHRPWTALTADELATELIQSREVLEGATDARVEFAAYPDGAWDARVIAATRAVGYRAGLIVGDTERPGLFTLARVFRRGD</sequence>
<evidence type="ECO:0000313" key="4">
    <source>
        <dbReference type="EMBL" id="WAS91952.1"/>
    </source>
</evidence>
<dbReference type="CDD" id="cd10918">
    <property type="entry name" value="CE4_NodB_like_5s_6s"/>
    <property type="match status" value="1"/>
</dbReference>
<dbReference type="Proteomes" id="UP001164459">
    <property type="component" value="Chromosome"/>
</dbReference>
<reference evidence="4" key="1">
    <citation type="submission" date="2022-11" db="EMBL/GenBank/DDBJ databases">
        <title>Minimal conservation of predation-associated metabolite biosynthetic gene clusters underscores biosynthetic potential of Myxococcota including descriptions for ten novel species: Archangium lansinium sp. nov., Myxococcus landrumus sp. nov., Nannocystis bai.</title>
        <authorList>
            <person name="Ahearne A."/>
            <person name="Stevens C."/>
            <person name="Dowd S."/>
        </authorList>
    </citation>
    <scope>NUCLEOTIDE SEQUENCE</scope>
    <source>
        <strain evidence="4">Fl3</strain>
    </source>
</reference>
<organism evidence="4 5">
    <name type="scientific">Nannocystis punicea</name>
    <dbReference type="NCBI Taxonomy" id="2995304"/>
    <lineage>
        <taxon>Bacteria</taxon>
        <taxon>Pseudomonadati</taxon>
        <taxon>Myxococcota</taxon>
        <taxon>Polyangia</taxon>
        <taxon>Nannocystales</taxon>
        <taxon>Nannocystaceae</taxon>
        <taxon>Nannocystis</taxon>
    </lineage>
</organism>
<feature type="domain" description="NodB homology" evidence="3">
    <location>
        <begin position="65"/>
        <end position="291"/>
    </location>
</feature>
<dbReference type="InterPro" id="IPR002509">
    <property type="entry name" value="NODB_dom"/>
</dbReference>
<dbReference type="PANTHER" id="PTHR34216">
    <property type="match status" value="1"/>
</dbReference>
<evidence type="ECO:0000259" key="3">
    <source>
        <dbReference type="PROSITE" id="PS51677"/>
    </source>
</evidence>
<dbReference type="InterPro" id="IPR051398">
    <property type="entry name" value="Polysacch_Deacetylase"/>
</dbReference>
<evidence type="ECO:0000256" key="1">
    <source>
        <dbReference type="ARBA" id="ARBA00004613"/>
    </source>
</evidence>
<gene>
    <name evidence="4" type="ORF">O0S08_37705</name>
</gene>
<protein>
    <submittedName>
        <fullName evidence="4">Polysaccharide deacetylase family protein</fullName>
    </submittedName>
</protein>
<accession>A0ABY7GYH8</accession>
<proteinExistence type="predicted"/>
<dbReference type="PANTHER" id="PTHR34216:SF3">
    <property type="entry name" value="POLY-BETA-1,6-N-ACETYL-D-GLUCOSAMINE N-DEACETYLASE"/>
    <property type="match status" value="1"/>
</dbReference>
<dbReference type="EMBL" id="CP114040">
    <property type="protein sequence ID" value="WAS91952.1"/>
    <property type="molecule type" value="Genomic_DNA"/>
</dbReference>